<dbReference type="EMBL" id="CP158257">
    <property type="protein sequence ID" value="XDJ54791.1"/>
    <property type="molecule type" value="Genomic_DNA"/>
</dbReference>
<dbReference type="NCBIfam" id="TIGR00567">
    <property type="entry name" value="3mg"/>
    <property type="match status" value="1"/>
</dbReference>
<dbReference type="GeneID" id="93067765"/>
<keyword evidence="2 5" id="KW-0227">DNA damage</keyword>
<dbReference type="NCBIfam" id="NF002003">
    <property type="entry name" value="PRK00802.1-3"/>
    <property type="match status" value="1"/>
</dbReference>
<dbReference type="EMBL" id="CP158252">
    <property type="protein sequence ID" value="XDJ41476.1"/>
    <property type="molecule type" value="Genomic_DNA"/>
</dbReference>
<dbReference type="EMBL" id="BAAAEX010000011">
    <property type="protein sequence ID" value="GAA0781387.1"/>
    <property type="molecule type" value="Genomic_DNA"/>
</dbReference>
<evidence type="ECO:0000313" key="15">
    <source>
        <dbReference type="EMBL" id="XDJ77914.1"/>
    </source>
</evidence>
<evidence type="ECO:0000313" key="12">
    <source>
        <dbReference type="EMBL" id="XDJ57513.1"/>
    </source>
</evidence>
<dbReference type="EMBL" id="CP158266">
    <property type="protein sequence ID" value="XDJ82718.1"/>
    <property type="molecule type" value="Genomic_DNA"/>
</dbReference>
<dbReference type="GO" id="GO:0003677">
    <property type="term" value="F:DNA binding"/>
    <property type="evidence" value="ECO:0007669"/>
    <property type="project" value="InterPro"/>
</dbReference>
<dbReference type="SUPFAM" id="SSF50486">
    <property type="entry name" value="FMT C-terminal domain-like"/>
    <property type="match status" value="1"/>
</dbReference>
<dbReference type="Proteomes" id="UP001500573">
    <property type="component" value="Unassembled WGS sequence"/>
</dbReference>
<evidence type="ECO:0000313" key="21">
    <source>
        <dbReference type="EMBL" id="XDJ99164.1"/>
    </source>
</evidence>
<dbReference type="EMBL" id="CP158273">
    <property type="protein sequence ID" value="XDJ96517.1"/>
    <property type="molecule type" value="Genomic_DNA"/>
</dbReference>
<keyword evidence="4 5" id="KW-0234">DNA repair</keyword>
<dbReference type="EMBL" id="CP158269">
    <property type="protein sequence ID" value="XDJ88206.1"/>
    <property type="molecule type" value="Genomic_DNA"/>
</dbReference>
<reference evidence="12" key="3">
    <citation type="submission" date="2024-05" db="EMBL/GenBank/DDBJ databases">
        <authorList>
            <person name="Luo Y.-C."/>
            <person name="Nicholds J."/>
            <person name="Mortimer T."/>
            <person name="Maboni G."/>
        </authorList>
    </citation>
    <scope>NUCLEOTIDE SEQUENCE</scope>
    <source>
        <strain evidence="20">124370</strain>
        <strain evidence="21">124566</strain>
        <strain evidence="19">124953</strain>
        <strain evidence="18">130308</strain>
        <strain evidence="17">130416</strain>
        <strain evidence="16">143751</strain>
        <strain evidence="15">143769</strain>
        <strain evidence="14">143811</strain>
        <strain evidence="13">143936</strain>
        <strain evidence="12">148131</strain>
        <strain evidence="11">150221</strain>
        <strain evidence="10">151108</strain>
        <strain evidence="9">153271</strain>
        <strain evidence="8">153920</strain>
    </source>
</reference>
<evidence type="ECO:0000313" key="22">
    <source>
        <dbReference type="Proteomes" id="UP001500573"/>
    </source>
</evidence>
<dbReference type="RefSeq" id="WP_343838691.1">
    <property type="nucleotide sequence ID" value="NZ_BAAAEX010000011.1"/>
</dbReference>
<keyword evidence="3 5" id="KW-0378">Hydrolase</keyword>
<evidence type="ECO:0000313" key="7">
    <source>
        <dbReference type="EMBL" id="GAA0781387.1"/>
    </source>
</evidence>
<dbReference type="EMBL" id="CP158264">
    <property type="protein sequence ID" value="XDJ74893.1"/>
    <property type="molecule type" value="Genomic_DNA"/>
</dbReference>
<evidence type="ECO:0000256" key="5">
    <source>
        <dbReference type="HAMAP-Rule" id="MF_00527"/>
    </source>
</evidence>
<dbReference type="CDD" id="cd00540">
    <property type="entry name" value="AAG"/>
    <property type="match status" value="1"/>
</dbReference>
<dbReference type="EMBL" id="CP158265">
    <property type="protein sequence ID" value="XDJ77914.1"/>
    <property type="molecule type" value="Genomic_DNA"/>
</dbReference>
<evidence type="ECO:0000313" key="20">
    <source>
        <dbReference type="EMBL" id="XDJ96517.1"/>
    </source>
</evidence>
<name>A0AB39DUI2_9BURK</name>
<evidence type="ECO:0000313" key="11">
    <source>
        <dbReference type="EMBL" id="XDJ54791.1"/>
    </source>
</evidence>
<evidence type="ECO:0000313" key="10">
    <source>
        <dbReference type="EMBL" id="XDJ50004.1"/>
    </source>
</evidence>
<dbReference type="EMBL" id="CP158253">
    <property type="protein sequence ID" value="XDJ45985.1"/>
    <property type="molecule type" value="Genomic_DNA"/>
</dbReference>
<dbReference type="EMBL" id="CP158263">
    <property type="protein sequence ID" value="XDJ72609.1"/>
    <property type="molecule type" value="Genomic_DNA"/>
</dbReference>
<dbReference type="HAMAP" id="MF_00527">
    <property type="entry name" value="3MGH"/>
    <property type="match status" value="1"/>
</dbReference>
<organism evidence="12">
    <name type="scientific">Castellaniella ginsengisoli</name>
    <dbReference type="NCBI Taxonomy" id="546114"/>
    <lineage>
        <taxon>Bacteria</taxon>
        <taxon>Pseudomonadati</taxon>
        <taxon>Pseudomonadota</taxon>
        <taxon>Betaproteobacteria</taxon>
        <taxon>Burkholderiales</taxon>
        <taxon>Alcaligenaceae</taxon>
        <taxon>Castellaniella</taxon>
    </lineage>
</organism>
<dbReference type="GO" id="GO:0003905">
    <property type="term" value="F:alkylbase DNA N-glycosylase activity"/>
    <property type="evidence" value="ECO:0007669"/>
    <property type="project" value="InterPro"/>
</dbReference>
<dbReference type="FunFam" id="3.10.300.10:FF:000001">
    <property type="entry name" value="Putative 3-methyladenine DNA glycosylase"/>
    <property type="match status" value="1"/>
</dbReference>
<dbReference type="EC" id="3.2.2.-" evidence="5"/>
<evidence type="ECO:0000256" key="4">
    <source>
        <dbReference type="ARBA" id="ARBA00023204"/>
    </source>
</evidence>
<evidence type="ECO:0000313" key="16">
    <source>
        <dbReference type="EMBL" id="XDJ82718.1"/>
    </source>
</evidence>
<evidence type="ECO:0000256" key="6">
    <source>
        <dbReference type="SAM" id="MobiDB-lite"/>
    </source>
</evidence>
<evidence type="ECO:0000313" key="14">
    <source>
        <dbReference type="EMBL" id="XDJ74893.1"/>
    </source>
</evidence>
<evidence type="ECO:0000313" key="13">
    <source>
        <dbReference type="EMBL" id="XDJ72609.1"/>
    </source>
</evidence>
<evidence type="ECO:0000256" key="1">
    <source>
        <dbReference type="ARBA" id="ARBA00009232"/>
    </source>
</evidence>
<dbReference type="GO" id="GO:0006284">
    <property type="term" value="P:base-excision repair"/>
    <property type="evidence" value="ECO:0007669"/>
    <property type="project" value="InterPro"/>
</dbReference>
<dbReference type="Pfam" id="PF02245">
    <property type="entry name" value="Pur_DNA_glyco"/>
    <property type="match status" value="1"/>
</dbReference>
<dbReference type="EMBL" id="CP158272">
    <property type="protein sequence ID" value="XDJ99164.1"/>
    <property type="molecule type" value="Genomic_DNA"/>
</dbReference>
<dbReference type="InterPro" id="IPR003180">
    <property type="entry name" value="MPG"/>
</dbReference>
<keyword evidence="22" id="KW-1185">Reference proteome</keyword>
<evidence type="ECO:0000313" key="18">
    <source>
        <dbReference type="EMBL" id="XDJ89581.1"/>
    </source>
</evidence>
<feature type="region of interest" description="Disordered" evidence="6">
    <location>
        <begin position="197"/>
        <end position="216"/>
    </location>
</feature>
<dbReference type="EMBL" id="CP158258">
    <property type="protein sequence ID" value="XDJ57513.1"/>
    <property type="molecule type" value="Genomic_DNA"/>
</dbReference>
<sequence>MSGSSPLSRLITPADPIQGVCQRLDRAFYDRPAEIVARDLLGRLLVHALPDGLRAGRIVEVEAYLGPGDLAAHTSRGRTARTKAMFGPPGHAYIYLIYGMHHCMNVVTGPEGSGTAVLLRALAPVQGLDASTSGPGRLCRAMGVTRDHYGIDLCGDTLWLARDEAPAPAEIAASPRIGVDYAGEWAAKPLRFFVPGHPAVSRPPGKSARKLAERQS</sequence>
<evidence type="ECO:0000313" key="8">
    <source>
        <dbReference type="EMBL" id="XDJ41476.1"/>
    </source>
</evidence>
<evidence type="ECO:0000256" key="2">
    <source>
        <dbReference type="ARBA" id="ARBA00022763"/>
    </source>
</evidence>
<accession>A0AB39DUI2</accession>
<keyword evidence="12" id="KW-0326">Glycosidase</keyword>
<reference evidence="7" key="2">
    <citation type="submission" date="2023-12" db="EMBL/GenBank/DDBJ databases">
        <authorList>
            <person name="Sun Q."/>
            <person name="Inoue M."/>
        </authorList>
    </citation>
    <scope>NUCLEOTIDE SEQUENCE</scope>
    <source>
        <strain evidence="7">JCM 15515</strain>
    </source>
</reference>
<dbReference type="PANTHER" id="PTHR10429">
    <property type="entry name" value="DNA-3-METHYLADENINE GLYCOSYLASE"/>
    <property type="match status" value="1"/>
</dbReference>
<dbReference type="InterPro" id="IPR036995">
    <property type="entry name" value="MPG_sf"/>
</dbReference>
<dbReference type="KEGG" id="cgin:ABRZ00_09485"/>
<dbReference type="EMBL" id="CP158255">
    <property type="protein sequence ID" value="XDJ50004.1"/>
    <property type="molecule type" value="Genomic_DNA"/>
</dbReference>
<dbReference type="InterPro" id="IPR011034">
    <property type="entry name" value="Formyl_transferase-like_C_sf"/>
</dbReference>
<comment type="similarity">
    <text evidence="1 5">Belongs to the DNA glycosylase MPG family.</text>
</comment>
<evidence type="ECO:0000313" key="19">
    <source>
        <dbReference type="EMBL" id="XDJ92814.1"/>
    </source>
</evidence>
<dbReference type="EMBL" id="CP158271">
    <property type="protein sequence ID" value="XDJ92814.1"/>
    <property type="molecule type" value="Genomic_DNA"/>
</dbReference>
<reference evidence="7 22" key="1">
    <citation type="journal article" date="2019" name="Int. J. Syst. Evol. Microbiol.">
        <title>The Global Catalogue of Microorganisms (GCM) 10K type strain sequencing project: providing services to taxonomists for standard genome sequencing and annotation.</title>
        <authorList>
            <consortium name="The Broad Institute Genomics Platform"/>
            <consortium name="The Broad Institute Genome Sequencing Center for Infectious Disease"/>
            <person name="Wu L."/>
            <person name="Ma J."/>
        </authorList>
    </citation>
    <scope>NUCLEOTIDE SEQUENCE [LARGE SCALE GENOMIC DNA]</scope>
    <source>
        <strain evidence="7 22">JCM 15515</strain>
    </source>
</reference>
<evidence type="ECO:0000313" key="17">
    <source>
        <dbReference type="EMBL" id="XDJ88206.1"/>
    </source>
</evidence>
<dbReference type="AlphaFoldDB" id="A0AB39DUI2"/>
<protein>
    <recommendedName>
        <fullName evidence="5">Putative 3-methyladenine DNA glycosylase</fullName>
        <ecNumber evidence="5">3.2.2.-</ecNumber>
    </recommendedName>
</protein>
<evidence type="ECO:0000256" key="3">
    <source>
        <dbReference type="ARBA" id="ARBA00022801"/>
    </source>
</evidence>
<evidence type="ECO:0000313" key="9">
    <source>
        <dbReference type="EMBL" id="XDJ45985.1"/>
    </source>
</evidence>
<dbReference type="EMBL" id="CP158270">
    <property type="protein sequence ID" value="XDJ89581.1"/>
    <property type="molecule type" value="Genomic_DNA"/>
</dbReference>
<proteinExistence type="inferred from homology"/>
<dbReference type="Gene3D" id="3.10.300.10">
    <property type="entry name" value="Methylpurine-DNA glycosylase (MPG)"/>
    <property type="match status" value="1"/>
</dbReference>
<gene>
    <name evidence="12" type="ORF">ABRY90_09500</name>
    <name evidence="19" type="ORF">ABRY95_10505</name>
    <name evidence="16" type="ORF">ABRY96_00315</name>
    <name evidence="14" type="ORF">ABRY97_01625</name>
    <name evidence="17" type="ORF">ABRY98_01105</name>
    <name evidence="8" type="ORF">ABRY99_11090</name>
    <name evidence="11" type="ORF">ABRZ00_09485</name>
    <name evidence="9" type="ORF">ABRZ02_06880</name>
    <name evidence="20" type="ORF">ABRZ05_01990</name>
    <name evidence="13" type="ORF">ABRZ06_03695</name>
    <name evidence="10" type="ORF">ABRZ09_12395</name>
    <name evidence="15" type="ORF">ABRZ10_03655</name>
    <name evidence="21" type="ORF">ABRZ11_01650</name>
    <name evidence="18" type="ORF">ABRZ12_07740</name>
    <name evidence="7" type="ORF">GCM10009108_22720</name>
</gene>
<dbReference type="PANTHER" id="PTHR10429:SF0">
    <property type="entry name" value="DNA-3-METHYLADENINE GLYCOSYLASE"/>
    <property type="match status" value="1"/>
</dbReference>